<feature type="compositionally biased region" description="Low complexity" evidence="12">
    <location>
        <begin position="394"/>
        <end position="409"/>
    </location>
</feature>
<evidence type="ECO:0000256" key="11">
    <source>
        <dbReference type="RuleBase" id="RU364063"/>
    </source>
</evidence>
<dbReference type="SUPFAM" id="SSF48019">
    <property type="entry name" value="post-AAA+ oligomerization domain-like"/>
    <property type="match status" value="1"/>
</dbReference>
<accession>S7TE21</accession>
<name>S7TE21_9BACT</name>
<dbReference type="OrthoDB" id="9810148at2"/>
<dbReference type="InterPro" id="IPR008921">
    <property type="entry name" value="DNA_pol3_clamp-load_cplx_C"/>
</dbReference>
<dbReference type="GO" id="GO:0003677">
    <property type="term" value="F:DNA binding"/>
    <property type="evidence" value="ECO:0007669"/>
    <property type="project" value="InterPro"/>
</dbReference>
<protein>
    <recommendedName>
        <fullName evidence="11">DNA polymerase III subunit gamma/tau</fullName>
        <ecNumber evidence="11">2.7.7.7</ecNumber>
    </recommendedName>
</protein>
<dbReference type="GO" id="GO:0009360">
    <property type="term" value="C:DNA polymerase III complex"/>
    <property type="evidence" value="ECO:0007669"/>
    <property type="project" value="InterPro"/>
</dbReference>
<dbReference type="Gene3D" id="1.10.8.60">
    <property type="match status" value="1"/>
</dbReference>
<comment type="caution">
    <text evidence="14">The sequence shown here is derived from an EMBL/GenBank/DDBJ whole genome shotgun (WGS) entry which is preliminary data.</text>
</comment>
<dbReference type="AlphaFoldDB" id="S7TE21"/>
<keyword evidence="9 11" id="KW-0239">DNA-directed DNA polymerase</keyword>
<dbReference type="PATRIC" id="fig|1121439.3.peg.693"/>
<gene>
    <name evidence="11" type="primary">dnaX</name>
    <name evidence="14" type="ORF">dsat_2304</name>
</gene>
<dbReference type="NCBIfam" id="TIGR02397">
    <property type="entry name" value="dnaX_nterm"/>
    <property type="match status" value="1"/>
</dbReference>
<dbReference type="Pfam" id="PF13177">
    <property type="entry name" value="DNA_pol3_delta2"/>
    <property type="match status" value="1"/>
</dbReference>
<keyword evidence="2 11" id="KW-0808">Transferase</keyword>
<dbReference type="RefSeq" id="WP_020886190.1">
    <property type="nucleotide sequence ID" value="NZ_ATHI01000005.1"/>
</dbReference>
<dbReference type="GO" id="GO:0003887">
    <property type="term" value="F:DNA-directed DNA polymerase activity"/>
    <property type="evidence" value="ECO:0007669"/>
    <property type="project" value="UniProtKB-KW"/>
</dbReference>
<evidence type="ECO:0000313" key="15">
    <source>
        <dbReference type="Proteomes" id="UP000014975"/>
    </source>
</evidence>
<dbReference type="Pfam" id="PF22608">
    <property type="entry name" value="DNAX_ATPase_lid"/>
    <property type="match status" value="1"/>
</dbReference>
<keyword evidence="6 11" id="KW-0547">Nucleotide-binding</keyword>
<dbReference type="InterPro" id="IPR003593">
    <property type="entry name" value="AAA+_ATPase"/>
</dbReference>
<evidence type="ECO:0000256" key="4">
    <source>
        <dbReference type="ARBA" id="ARBA00022705"/>
    </source>
</evidence>
<dbReference type="Gene3D" id="1.20.272.10">
    <property type="match status" value="1"/>
</dbReference>
<dbReference type="PANTHER" id="PTHR11669">
    <property type="entry name" value="REPLICATION FACTOR C / DNA POLYMERASE III GAMMA-TAU SUBUNIT"/>
    <property type="match status" value="1"/>
</dbReference>
<proteinExistence type="inferred from homology"/>
<keyword evidence="15" id="KW-1185">Reference proteome</keyword>
<dbReference type="InterPro" id="IPR027417">
    <property type="entry name" value="P-loop_NTPase"/>
</dbReference>
<feature type="region of interest" description="Disordered" evidence="12">
    <location>
        <begin position="377"/>
        <end position="527"/>
    </location>
</feature>
<dbReference type="GO" id="GO:0005524">
    <property type="term" value="F:ATP binding"/>
    <property type="evidence" value="ECO:0007669"/>
    <property type="project" value="UniProtKB-KW"/>
</dbReference>
<comment type="function">
    <text evidence="11">DNA polymerase III is a complex, multichain enzyme responsible for most of the replicative synthesis in bacteria. This DNA polymerase also exhibits 3' to 5' exonuclease activity.</text>
</comment>
<dbReference type="GO" id="GO:0006261">
    <property type="term" value="P:DNA-templated DNA replication"/>
    <property type="evidence" value="ECO:0007669"/>
    <property type="project" value="TreeGrafter"/>
</dbReference>
<evidence type="ECO:0000259" key="13">
    <source>
        <dbReference type="SMART" id="SM00382"/>
    </source>
</evidence>
<evidence type="ECO:0000256" key="8">
    <source>
        <dbReference type="ARBA" id="ARBA00022840"/>
    </source>
</evidence>
<dbReference type="STRING" id="1121439.dsat_2304"/>
<comment type="subunit">
    <text evidence="11">DNA polymerase III contains a core (composed of alpha, epsilon and theta chains) that associates with a tau subunit. This core dimerizes to form the POLIII' complex. PolIII' associates with the gamma complex (composed of gamma, delta, delta', psi and chi chains) and with the beta chain to form the complete DNA polymerase III complex.</text>
</comment>
<evidence type="ECO:0000256" key="12">
    <source>
        <dbReference type="SAM" id="MobiDB-lite"/>
    </source>
</evidence>
<evidence type="ECO:0000256" key="9">
    <source>
        <dbReference type="ARBA" id="ARBA00022932"/>
    </source>
</evidence>
<evidence type="ECO:0000256" key="1">
    <source>
        <dbReference type="ARBA" id="ARBA00006360"/>
    </source>
</evidence>
<dbReference type="GO" id="GO:0046872">
    <property type="term" value="F:metal ion binding"/>
    <property type="evidence" value="ECO:0007669"/>
    <property type="project" value="UniProtKB-KW"/>
</dbReference>
<dbReference type="InterPro" id="IPR022754">
    <property type="entry name" value="DNA_pol_III_gamma-3"/>
</dbReference>
<keyword evidence="3 11" id="KW-0548">Nucleotidyltransferase</keyword>
<evidence type="ECO:0000256" key="7">
    <source>
        <dbReference type="ARBA" id="ARBA00022833"/>
    </source>
</evidence>
<comment type="similarity">
    <text evidence="1 11">Belongs to the DnaX/STICHEL family.</text>
</comment>
<keyword evidence="8 11" id="KW-0067">ATP-binding</keyword>
<dbReference type="eggNOG" id="COG2812">
    <property type="taxonomic scope" value="Bacteria"/>
</dbReference>
<dbReference type="InterPro" id="IPR012763">
    <property type="entry name" value="DNA_pol_III_sug/sutau_N"/>
</dbReference>
<dbReference type="CDD" id="cd00009">
    <property type="entry name" value="AAA"/>
    <property type="match status" value="1"/>
</dbReference>
<keyword evidence="7" id="KW-0862">Zinc</keyword>
<dbReference type="PANTHER" id="PTHR11669:SF0">
    <property type="entry name" value="PROTEIN STICHEL-LIKE 2"/>
    <property type="match status" value="1"/>
</dbReference>
<dbReference type="InterPro" id="IPR050238">
    <property type="entry name" value="DNA_Rep/Repair_Clamp_Loader"/>
</dbReference>
<keyword evidence="5" id="KW-0479">Metal-binding</keyword>
<dbReference type="EC" id="2.7.7.7" evidence="11"/>
<comment type="catalytic activity">
    <reaction evidence="10 11">
        <text>DNA(n) + a 2'-deoxyribonucleoside 5'-triphosphate = DNA(n+1) + diphosphate</text>
        <dbReference type="Rhea" id="RHEA:22508"/>
        <dbReference type="Rhea" id="RHEA-COMP:17339"/>
        <dbReference type="Rhea" id="RHEA-COMP:17340"/>
        <dbReference type="ChEBI" id="CHEBI:33019"/>
        <dbReference type="ChEBI" id="CHEBI:61560"/>
        <dbReference type="ChEBI" id="CHEBI:173112"/>
        <dbReference type="EC" id="2.7.7.7"/>
    </reaction>
</comment>
<evidence type="ECO:0000256" key="5">
    <source>
        <dbReference type="ARBA" id="ARBA00022723"/>
    </source>
</evidence>
<dbReference type="InterPro" id="IPR045085">
    <property type="entry name" value="HLD_clamp_pol_III_gamma_tau"/>
</dbReference>
<keyword evidence="4 11" id="KW-0235">DNA replication</keyword>
<sequence>MSTQSLTAKYRPQRFADVAGQEAVKAVLARASQEGRIAPAYLFSGTRGVGKTTVARIFAKAVNCETAPTAEPCNECRHCRAITAGAAVDVVEIDAASNRGIDDARRLKEDIGYAPIECRYKVFIVDEAHMLTREAFNALLKTLEEPPPHATFVLATTEPHKFPATIISRCQHYVFKRLPQKELEAHLRGLLEREGAPFEPAALTLLARRGAGSVRDSMSLLSQALAMGGATLTASDVREVLGLAGREMLLEILSAVAAGDCPALSRLLGQVLDQGLDLGFFLRELAGTWRDLFLLAQSQGQALEVLDMPAEEARELAGFASRLSLAHIHACWQLTLEGQRRVLHSLEPAQALELLLFNMACLPRLLDLDGPGATGAVTPASGNVSGNTPGNTPGGAASAPPKSSASGPGNAPQSPSGAKQGGEVAPPPQAPTAKAMPAAPREPAPASSREPARRASQDEAPPWEDGDPGPCADATPPWAETAPRDPEPPRTAEAASPAPKAEEKASPEPVAAPRGNPPPPPGPRDFEAFRAYVGTRENGRALPPSFSLCTGEYAGGGLTVVCQNDSHRSQMTQADNLARITAAARDFFGPDVTIGFSSVRRAPEKSRREMLDEILANPVVRRMKDEFGAVIMDFGPKH</sequence>
<reference evidence="14 15" key="1">
    <citation type="journal article" date="2013" name="Genome Announc.">
        <title>Draft genome sequences for three mercury-methylating, sulfate-reducing bacteria.</title>
        <authorList>
            <person name="Brown S.D."/>
            <person name="Hurt R.A.Jr."/>
            <person name="Gilmour C.C."/>
            <person name="Elias D.A."/>
        </authorList>
    </citation>
    <scope>NUCLEOTIDE SEQUENCE [LARGE SCALE GENOMIC DNA]</scope>
    <source>
        <strain evidence="14 15">DSM 16529</strain>
    </source>
</reference>
<evidence type="ECO:0000256" key="2">
    <source>
        <dbReference type="ARBA" id="ARBA00022679"/>
    </source>
</evidence>
<dbReference type="Proteomes" id="UP000014975">
    <property type="component" value="Unassembled WGS sequence"/>
</dbReference>
<evidence type="ECO:0000256" key="6">
    <source>
        <dbReference type="ARBA" id="ARBA00022741"/>
    </source>
</evidence>
<dbReference type="CDD" id="cd18137">
    <property type="entry name" value="HLD_clamp_pol_III_gamma_tau"/>
    <property type="match status" value="1"/>
</dbReference>
<evidence type="ECO:0000256" key="10">
    <source>
        <dbReference type="ARBA" id="ARBA00049244"/>
    </source>
</evidence>
<feature type="domain" description="AAA+ ATPase" evidence="13">
    <location>
        <begin position="37"/>
        <end position="178"/>
    </location>
</feature>
<dbReference type="Pfam" id="PF12169">
    <property type="entry name" value="DNA_pol3_gamma3"/>
    <property type="match status" value="1"/>
</dbReference>
<feature type="compositionally biased region" description="Low complexity" evidence="12">
    <location>
        <begin position="437"/>
        <end position="449"/>
    </location>
</feature>
<dbReference type="SUPFAM" id="SSF52540">
    <property type="entry name" value="P-loop containing nucleoside triphosphate hydrolases"/>
    <property type="match status" value="1"/>
</dbReference>
<evidence type="ECO:0000256" key="3">
    <source>
        <dbReference type="ARBA" id="ARBA00022695"/>
    </source>
</evidence>
<organism evidence="14 15">
    <name type="scientific">Alkalidesulfovibrio alkalitolerans DSM 16529</name>
    <dbReference type="NCBI Taxonomy" id="1121439"/>
    <lineage>
        <taxon>Bacteria</taxon>
        <taxon>Pseudomonadati</taxon>
        <taxon>Thermodesulfobacteriota</taxon>
        <taxon>Desulfovibrionia</taxon>
        <taxon>Desulfovibrionales</taxon>
        <taxon>Desulfovibrionaceae</taxon>
        <taxon>Alkalidesulfovibrio</taxon>
    </lineage>
</organism>
<evidence type="ECO:0000313" key="14">
    <source>
        <dbReference type="EMBL" id="EPR34941.1"/>
    </source>
</evidence>
<feature type="compositionally biased region" description="Polar residues" evidence="12">
    <location>
        <begin position="380"/>
        <end position="391"/>
    </location>
</feature>
<dbReference type="NCBIfam" id="NF004046">
    <property type="entry name" value="PRK05563.1"/>
    <property type="match status" value="1"/>
</dbReference>
<dbReference type="EMBL" id="ATHI01000005">
    <property type="protein sequence ID" value="EPR34941.1"/>
    <property type="molecule type" value="Genomic_DNA"/>
</dbReference>
<dbReference type="SMART" id="SM00382">
    <property type="entry name" value="AAA"/>
    <property type="match status" value="1"/>
</dbReference>
<dbReference type="FunFam" id="3.40.50.300:FF:000014">
    <property type="entry name" value="DNA polymerase III subunit gamma/tau"/>
    <property type="match status" value="1"/>
</dbReference>
<dbReference type="Gene3D" id="3.40.50.300">
    <property type="entry name" value="P-loop containing nucleotide triphosphate hydrolases"/>
    <property type="match status" value="1"/>
</dbReference>